<keyword evidence="2" id="KW-1185">Reference proteome</keyword>
<proteinExistence type="predicted"/>
<protein>
    <submittedName>
        <fullName evidence="1">Uncharacterized protein</fullName>
    </submittedName>
</protein>
<sequence length="813" mass="91821">MNPKKWAFILILPFLFFRFCTSIDTITPTQPIKDGNLLVSSGETFALGFFSLGNSSRRYVGIWYNKISEQTVIWVANRDDPINGTTGVLSFNQNGNLEIYDNTRNLPVWDTNITAGSYSAQLLDSGNLVLFQGDSVSGGVVWQSFDHPTNTMLPHMKLGLDRTTGREWFLTTWKSRDDPGTGEYSYRVEPSELPQLVMLKGSTRVWRFPSWLARHSSDNPEVTPSFIFNSTYVNNRDEVYTFYTLINVLNVAIVFVDELGSLKMVTWVGRWVEFYSLPKDQCDDYSWCGVYGFCDSNNGREFECTCLPGYEPRSAEEWYLRYASGGCIKKREALSMCRNGEGFVKVANTKIPDTSKAYVRISLSVHDCEAECLRNCSCLAFTSEAKGGARANCFTWHENLMDVRRFPNGGLDLYVRVDAVELAQHMESRRLNGKMVAVVVTSVVLTSVLIISLVCWMVMKKRRRRKGIQESDDENVELPIFDMDTIAGATNNFSETNKIGEGGFGSVYKGRLSTGKDIAVKRLSTNSKQGLKEFKNEVILIAKLQHRNLVRLLGCCIRRDERMLVYEYMPNGSLDSFIFVAEITRSKLLTWSRRLDIIVGIARGVLYLHQDSRLRVIHRDLKASNVLLDREMNPKISDFGLARAFGGDQSSAKTKRVVGTYGYMAPEYAIDGIFSTKSDIFSLGVIVLEIISGKRNRKFHHVDHDLNLLGHAWKLWIDGKAYELIDPFLEGSFSMSTVLRCIQIGLLCVQKCPEDRPTMSSVVSMLVSDTVVLAQPKQPGFYIDRSPKETQERSPAQSSPSINEVTISHLHGR</sequence>
<gene>
    <name evidence="1" type="ORF">RHMOL_Rhmol11G0071400</name>
</gene>
<organism evidence="1 2">
    <name type="scientific">Rhododendron molle</name>
    <name type="common">Chinese azalea</name>
    <name type="synonym">Azalea mollis</name>
    <dbReference type="NCBI Taxonomy" id="49168"/>
    <lineage>
        <taxon>Eukaryota</taxon>
        <taxon>Viridiplantae</taxon>
        <taxon>Streptophyta</taxon>
        <taxon>Embryophyta</taxon>
        <taxon>Tracheophyta</taxon>
        <taxon>Spermatophyta</taxon>
        <taxon>Magnoliopsida</taxon>
        <taxon>eudicotyledons</taxon>
        <taxon>Gunneridae</taxon>
        <taxon>Pentapetalae</taxon>
        <taxon>asterids</taxon>
        <taxon>Ericales</taxon>
        <taxon>Ericaceae</taxon>
        <taxon>Ericoideae</taxon>
        <taxon>Rhodoreae</taxon>
        <taxon>Rhododendron</taxon>
    </lineage>
</organism>
<dbReference type="EMBL" id="CM046398">
    <property type="protein sequence ID" value="KAI8530593.1"/>
    <property type="molecule type" value="Genomic_DNA"/>
</dbReference>
<evidence type="ECO:0000313" key="1">
    <source>
        <dbReference type="EMBL" id="KAI8530593.1"/>
    </source>
</evidence>
<reference evidence="1" key="1">
    <citation type="submission" date="2022-02" db="EMBL/GenBank/DDBJ databases">
        <title>Plant Genome Project.</title>
        <authorList>
            <person name="Zhang R.-G."/>
        </authorList>
    </citation>
    <scope>NUCLEOTIDE SEQUENCE</scope>
    <source>
        <strain evidence="1">AT1</strain>
    </source>
</reference>
<evidence type="ECO:0000313" key="2">
    <source>
        <dbReference type="Proteomes" id="UP001062846"/>
    </source>
</evidence>
<name>A0ACC0LR26_RHOML</name>
<accession>A0ACC0LR26</accession>
<comment type="caution">
    <text evidence="1">The sequence shown here is derived from an EMBL/GenBank/DDBJ whole genome shotgun (WGS) entry which is preliminary data.</text>
</comment>
<dbReference type="Proteomes" id="UP001062846">
    <property type="component" value="Chromosome 11"/>
</dbReference>